<comment type="function">
    <text evidence="12">DNA-dependent ATPase and 5'-3' DNA helicase required for the maintenance of both mitochondrial and nuclear genome stability.</text>
</comment>
<dbReference type="GO" id="GO:0005634">
    <property type="term" value="C:nucleus"/>
    <property type="evidence" value="ECO:0007669"/>
    <property type="project" value="UniProtKB-SubCell"/>
</dbReference>
<dbReference type="InterPro" id="IPR049163">
    <property type="entry name" value="Pif1-like_2B_dom"/>
</dbReference>
<accession>A0A9P3G4R7</accession>
<dbReference type="CDD" id="cd18037">
    <property type="entry name" value="DEXSc_Pif1_like"/>
    <property type="match status" value="1"/>
</dbReference>
<comment type="catalytic activity">
    <reaction evidence="12">
        <text>ATP + H2O = ADP + phosphate + H(+)</text>
        <dbReference type="Rhea" id="RHEA:13065"/>
        <dbReference type="ChEBI" id="CHEBI:15377"/>
        <dbReference type="ChEBI" id="CHEBI:15378"/>
        <dbReference type="ChEBI" id="CHEBI:30616"/>
        <dbReference type="ChEBI" id="CHEBI:43474"/>
        <dbReference type="ChEBI" id="CHEBI:456216"/>
        <dbReference type="EC" id="5.6.2.3"/>
    </reaction>
</comment>
<evidence type="ECO:0000256" key="3">
    <source>
        <dbReference type="ARBA" id="ARBA00022801"/>
    </source>
</evidence>
<feature type="region of interest" description="Disordered" evidence="13">
    <location>
        <begin position="47"/>
        <end position="103"/>
    </location>
</feature>
<dbReference type="GO" id="GO:0005524">
    <property type="term" value="F:ATP binding"/>
    <property type="evidence" value="ECO:0007669"/>
    <property type="project" value="UniProtKB-UniRule"/>
</dbReference>
<evidence type="ECO:0000259" key="15">
    <source>
        <dbReference type="Pfam" id="PF21530"/>
    </source>
</evidence>
<protein>
    <recommendedName>
        <fullName evidence="12">ATP-dependent DNA helicase PIF1</fullName>
        <ecNumber evidence="12">5.6.2.3</ecNumber>
    </recommendedName>
    <alternativeName>
        <fullName evidence="12">DNA 5'-3' helicase PIF1</fullName>
    </alternativeName>
    <alternativeName>
        <fullName evidence="12">DNA repair and recombination helicase PIF1</fullName>
    </alternativeName>
</protein>
<feature type="DNA-binding region" evidence="12">
    <location>
        <begin position="608"/>
        <end position="627"/>
    </location>
</feature>
<evidence type="ECO:0000256" key="6">
    <source>
        <dbReference type="ARBA" id="ARBA00023125"/>
    </source>
</evidence>
<dbReference type="Pfam" id="PF05970">
    <property type="entry name" value="PIF1"/>
    <property type="match status" value="2"/>
</dbReference>
<dbReference type="GO" id="GO:0016787">
    <property type="term" value="F:hydrolase activity"/>
    <property type="evidence" value="ECO:0007669"/>
    <property type="project" value="UniProtKB-KW"/>
</dbReference>
<keyword evidence="9 12" id="KW-0234">DNA repair</keyword>
<dbReference type="InterPro" id="IPR051055">
    <property type="entry name" value="PIF1_helicase"/>
</dbReference>
<name>A0A9P3G4R7_9APHY</name>
<comment type="subunit">
    <text evidence="12">Monomer.</text>
</comment>
<dbReference type="SUPFAM" id="SSF52540">
    <property type="entry name" value="P-loop containing nucleoside triphosphate hydrolases"/>
    <property type="match status" value="2"/>
</dbReference>
<comment type="similarity">
    <text evidence="12">Belongs to the helicase family. PIF1 subfamily.</text>
</comment>
<keyword evidence="7 12" id="KW-0496">Mitochondrion</keyword>
<keyword evidence="3 12" id="KW-0378">Hydrolase</keyword>
<keyword evidence="11 12" id="KW-0539">Nucleus</keyword>
<dbReference type="Gene3D" id="3.40.50.300">
    <property type="entry name" value="P-loop containing nucleotide triphosphate hydrolases"/>
    <property type="match status" value="2"/>
</dbReference>
<evidence type="ECO:0000313" key="16">
    <source>
        <dbReference type="EMBL" id="GJE87830.1"/>
    </source>
</evidence>
<keyword evidence="4 12" id="KW-0347">Helicase</keyword>
<dbReference type="AlphaFoldDB" id="A0A9P3G4R7"/>
<proteinExistence type="inferred from homology"/>
<comment type="subcellular location">
    <subcellularLocation>
        <location evidence="12">Nucleus</location>
    </subcellularLocation>
    <subcellularLocation>
        <location evidence="12">Mitochondrion</location>
    </subcellularLocation>
</comment>
<feature type="compositionally biased region" description="Low complexity" evidence="13">
    <location>
        <begin position="115"/>
        <end position="133"/>
    </location>
</feature>
<evidence type="ECO:0000259" key="14">
    <source>
        <dbReference type="Pfam" id="PF05970"/>
    </source>
</evidence>
<dbReference type="GO" id="GO:0006310">
    <property type="term" value="P:DNA recombination"/>
    <property type="evidence" value="ECO:0007669"/>
    <property type="project" value="UniProtKB-UniRule"/>
</dbReference>
<gene>
    <name evidence="12" type="primary">PIF1</name>
    <name evidence="16" type="ORF">PsYK624_039130</name>
</gene>
<evidence type="ECO:0000256" key="13">
    <source>
        <dbReference type="SAM" id="MobiDB-lite"/>
    </source>
</evidence>
<feature type="compositionally biased region" description="Polar residues" evidence="13">
    <location>
        <begin position="1"/>
        <end position="14"/>
    </location>
</feature>
<organism evidence="16 17">
    <name type="scientific">Phanerochaete sordida</name>
    <dbReference type="NCBI Taxonomy" id="48140"/>
    <lineage>
        <taxon>Eukaryota</taxon>
        <taxon>Fungi</taxon>
        <taxon>Dikarya</taxon>
        <taxon>Basidiomycota</taxon>
        <taxon>Agaricomycotina</taxon>
        <taxon>Agaricomycetes</taxon>
        <taxon>Polyporales</taxon>
        <taxon>Phanerochaetaceae</taxon>
        <taxon>Phanerochaete</taxon>
    </lineage>
</organism>
<dbReference type="GO" id="GO:0043139">
    <property type="term" value="F:5'-3' DNA helicase activity"/>
    <property type="evidence" value="ECO:0007669"/>
    <property type="project" value="UniProtKB-UniRule"/>
</dbReference>
<dbReference type="PANTHER" id="PTHR47642:SF5">
    <property type="entry name" value="ATP-DEPENDENT DNA HELICASE"/>
    <property type="match status" value="1"/>
</dbReference>
<evidence type="ECO:0000256" key="5">
    <source>
        <dbReference type="ARBA" id="ARBA00022840"/>
    </source>
</evidence>
<keyword evidence="8 12" id="KW-0233">DNA recombination</keyword>
<feature type="region of interest" description="Disordered" evidence="13">
    <location>
        <begin position="115"/>
        <end position="141"/>
    </location>
</feature>
<dbReference type="InterPro" id="IPR027417">
    <property type="entry name" value="P-loop_NTPase"/>
</dbReference>
<dbReference type="GO" id="GO:0000723">
    <property type="term" value="P:telomere maintenance"/>
    <property type="evidence" value="ECO:0007669"/>
    <property type="project" value="InterPro"/>
</dbReference>
<reference evidence="16 17" key="1">
    <citation type="submission" date="2021-08" db="EMBL/GenBank/DDBJ databases">
        <title>Draft Genome Sequence of Phanerochaete sordida strain YK-624.</title>
        <authorList>
            <person name="Mori T."/>
            <person name="Dohra H."/>
            <person name="Suzuki T."/>
            <person name="Kawagishi H."/>
            <person name="Hirai H."/>
        </authorList>
    </citation>
    <scope>NUCLEOTIDE SEQUENCE [LARGE SCALE GENOMIC DNA]</scope>
    <source>
        <strain evidence="16 17">YK-624</strain>
    </source>
</reference>
<keyword evidence="1 12" id="KW-0547">Nucleotide-binding</keyword>
<feature type="compositionally biased region" description="Polar residues" evidence="13">
    <location>
        <begin position="72"/>
        <end position="83"/>
    </location>
</feature>
<feature type="domain" description="DNA helicase Pif1-like DEAD-box helicase" evidence="14">
    <location>
        <begin position="139"/>
        <end position="219"/>
    </location>
</feature>
<comment type="caution">
    <text evidence="16">The sequence shown here is derived from an EMBL/GenBank/DDBJ whole genome shotgun (WGS) entry which is preliminary data.</text>
</comment>
<dbReference type="OrthoDB" id="432234at2759"/>
<feature type="domain" description="DNA helicase Pif1-like 2B" evidence="15">
    <location>
        <begin position="452"/>
        <end position="493"/>
    </location>
</feature>
<dbReference type="InterPro" id="IPR048293">
    <property type="entry name" value="PIF1_RRM3_pfh1"/>
</dbReference>
<evidence type="ECO:0000256" key="10">
    <source>
        <dbReference type="ARBA" id="ARBA00023235"/>
    </source>
</evidence>
<feature type="binding site" evidence="12">
    <location>
        <begin position="161"/>
        <end position="168"/>
    </location>
    <ligand>
        <name>ATP</name>
        <dbReference type="ChEBI" id="CHEBI:30616"/>
    </ligand>
</feature>
<dbReference type="Proteomes" id="UP000703269">
    <property type="component" value="Unassembled WGS sequence"/>
</dbReference>
<feature type="compositionally biased region" description="Basic and acidic residues" evidence="13">
    <location>
        <begin position="50"/>
        <end position="60"/>
    </location>
</feature>
<evidence type="ECO:0000256" key="7">
    <source>
        <dbReference type="ARBA" id="ARBA00023128"/>
    </source>
</evidence>
<keyword evidence="6 12" id="KW-0238">DNA-binding</keyword>
<feature type="domain" description="DNA helicase Pif1-like DEAD-box helicase" evidence="14">
    <location>
        <begin position="268"/>
        <end position="380"/>
    </location>
</feature>
<keyword evidence="2 12" id="KW-0227">DNA damage</keyword>
<dbReference type="EMBL" id="BPQB01000007">
    <property type="protein sequence ID" value="GJE87830.1"/>
    <property type="molecule type" value="Genomic_DNA"/>
</dbReference>
<evidence type="ECO:0000256" key="9">
    <source>
        <dbReference type="ARBA" id="ARBA00023204"/>
    </source>
</evidence>
<evidence type="ECO:0000256" key="2">
    <source>
        <dbReference type="ARBA" id="ARBA00022763"/>
    </source>
</evidence>
<evidence type="ECO:0000256" key="12">
    <source>
        <dbReference type="HAMAP-Rule" id="MF_03176"/>
    </source>
</evidence>
<evidence type="ECO:0000313" key="17">
    <source>
        <dbReference type="Proteomes" id="UP000703269"/>
    </source>
</evidence>
<evidence type="ECO:0000256" key="4">
    <source>
        <dbReference type="ARBA" id="ARBA00022806"/>
    </source>
</evidence>
<dbReference type="GO" id="GO:0003677">
    <property type="term" value="F:DNA binding"/>
    <property type="evidence" value="ECO:0007669"/>
    <property type="project" value="UniProtKB-KW"/>
</dbReference>
<keyword evidence="10 12" id="KW-0413">Isomerase</keyword>
<feature type="region of interest" description="Disordered" evidence="13">
    <location>
        <begin position="1"/>
        <end position="24"/>
    </location>
</feature>
<dbReference type="GO" id="GO:0005739">
    <property type="term" value="C:mitochondrion"/>
    <property type="evidence" value="ECO:0007669"/>
    <property type="project" value="UniProtKB-SubCell"/>
</dbReference>
<evidence type="ECO:0000256" key="11">
    <source>
        <dbReference type="ARBA" id="ARBA00023242"/>
    </source>
</evidence>
<evidence type="ECO:0000256" key="1">
    <source>
        <dbReference type="ARBA" id="ARBA00022741"/>
    </source>
</evidence>
<dbReference type="Pfam" id="PF21530">
    <property type="entry name" value="Pif1_2B_dom"/>
    <property type="match status" value="1"/>
</dbReference>
<sequence>MYSPSTSPKFTRNTRGLRGASQKTFLTREAAEGWLLMGKYGLDDLTIEAETNRKPERSESPEAVPGVASKAPSDSTPEATADSNLHDKPTPPSKPNSIISISSDSSRVTKASVISISSGSSAEPAEPAAPEPSYATQSQLSDEQRKVLEMVIDEQNVFFTGSAGTGKSLLLREIIALCERCKVPTAVTASTGIAAVNIGGSTLHSWAGIGLGKESKEKLARKILGRHEYLARGLPRKIKKKHRLYYSNREQEEQLHSDSDDEPALPTVVTRWMDVETLIIDEISMIDGKLFDKLEYIARVVRQDDRPFGGIQLIVSGDFCQLPPVPDRDVHGRSVPSTFAFEAESWDRCLGKSVFLTRIFRQKNEKFAKMLNEMRFGRVTGRTARAFRALSEPVDYEDGIEPTELFSTRREVEEANDRKLAQIRESPWEYAADDSPGFNAYGRRVGAQTMSTLLERLLAQQSMTLKVGAQVMLIKNIEQGSLINGSVGKVTGFMTAIEASREHILIGVTKRRRESESATGISDISAGMDPLEKALRDPEPYPVVAFSNGRTMLCVRADFDVTNANGKIEARRNQVPLILAWAMSIHKSQGMTLERVRVDLGSVFEKGQAYVALSRATSMDTLEVRNFDPEKCVFSGKSSSCMD</sequence>
<keyword evidence="17" id="KW-1185">Reference proteome</keyword>
<dbReference type="PANTHER" id="PTHR47642">
    <property type="entry name" value="ATP-DEPENDENT DNA HELICASE"/>
    <property type="match status" value="1"/>
</dbReference>
<keyword evidence="5 12" id="KW-0067">ATP-binding</keyword>
<dbReference type="InterPro" id="IPR010285">
    <property type="entry name" value="DNA_helicase_pif1-like_DEAD"/>
</dbReference>
<dbReference type="EC" id="5.6.2.3" evidence="12"/>
<comment type="cofactor">
    <cofactor evidence="12">
        <name>Mg(2+)</name>
        <dbReference type="ChEBI" id="CHEBI:18420"/>
    </cofactor>
</comment>
<dbReference type="GO" id="GO:0006281">
    <property type="term" value="P:DNA repair"/>
    <property type="evidence" value="ECO:0007669"/>
    <property type="project" value="UniProtKB-UniRule"/>
</dbReference>
<dbReference type="CDD" id="cd18809">
    <property type="entry name" value="SF1_C_RecD"/>
    <property type="match status" value="1"/>
</dbReference>
<evidence type="ECO:0000256" key="8">
    <source>
        <dbReference type="ARBA" id="ARBA00023172"/>
    </source>
</evidence>
<dbReference type="HAMAP" id="MF_03176">
    <property type="entry name" value="PIF1"/>
    <property type="match status" value="1"/>
</dbReference>